<dbReference type="EMBL" id="BGZK01000336">
    <property type="protein sequence ID" value="GBP37596.1"/>
    <property type="molecule type" value="Genomic_DNA"/>
</dbReference>
<keyword evidence="2" id="KW-1185">Reference proteome</keyword>
<dbReference type="Proteomes" id="UP000299102">
    <property type="component" value="Unassembled WGS sequence"/>
</dbReference>
<sequence length="68" mass="7896">MALQDHDESSLSGVQKRPWSMLQEYRWRYEDIIRCQPIGCRFPYVGRPAPLVQPAGQQVDVPLYFTGN</sequence>
<comment type="caution">
    <text evidence="1">The sequence shown here is derived from an EMBL/GenBank/DDBJ whole genome shotgun (WGS) entry which is preliminary data.</text>
</comment>
<gene>
    <name evidence="1" type="ORF">EVAR_34632_1</name>
</gene>
<dbReference type="AlphaFoldDB" id="A0A4C1VFG8"/>
<evidence type="ECO:0000313" key="1">
    <source>
        <dbReference type="EMBL" id="GBP37596.1"/>
    </source>
</evidence>
<reference evidence="1 2" key="1">
    <citation type="journal article" date="2019" name="Commun. Biol.">
        <title>The bagworm genome reveals a unique fibroin gene that provides high tensile strength.</title>
        <authorList>
            <person name="Kono N."/>
            <person name="Nakamura H."/>
            <person name="Ohtoshi R."/>
            <person name="Tomita M."/>
            <person name="Numata K."/>
            <person name="Arakawa K."/>
        </authorList>
    </citation>
    <scope>NUCLEOTIDE SEQUENCE [LARGE SCALE GENOMIC DNA]</scope>
</reference>
<organism evidence="1 2">
    <name type="scientific">Eumeta variegata</name>
    <name type="common">Bagworm moth</name>
    <name type="synonym">Eumeta japonica</name>
    <dbReference type="NCBI Taxonomy" id="151549"/>
    <lineage>
        <taxon>Eukaryota</taxon>
        <taxon>Metazoa</taxon>
        <taxon>Ecdysozoa</taxon>
        <taxon>Arthropoda</taxon>
        <taxon>Hexapoda</taxon>
        <taxon>Insecta</taxon>
        <taxon>Pterygota</taxon>
        <taxon>Neoptera</taxon>
        <taxon>Endopterygota</taxon>
        <taxon>Lepidoptera</taxon>
        <taxon>Glossata</taxon>
        <taxon>Ditrysia</taxon>
        <taxon>Tineoidea</taxon>
        <taxon>Psychidae</taxon>
        <taxon>Oiketicinae</taxon>
        <taxon>Eumeta</taxon>
    </lineage>
</organism>
<accession>A0A4C1VFG8</accession>
<protein>
    <submittedName>
        <fullName evidence="1">Uncharacterized protein</fullName>
    </submittedName>
</protein>
<name>A0A4C1VFG8_EUMVA</name>
<evidence type="ECO:0000313" key="2">
    <source>
        <dbReference type="Proteomes" id="UP000299102"/>
    </source>
</evidence>
<proteinExistence type="predicted"/>